<evidence type="ECO:0000313" key="1">
    <source>
        <dbReference type="EMBL" id="KAI8543290.1"/>
    </source>
</evidence>
<sequence>MAELRIKDNNKPVEISHPIWTKPNQNKTTREDPLGQKPNQHPDRNRPWHPDITGQESEQNKNETQNQNPNLPKHSKQPP</sequence>
<dbReference type="Proteomes" id="UP001062846">
    <property type="component" value="Chromosome 8"/>
</dbReference>
<keyword evidence="2" id="KW-1185">Reference proteome</keyword>
<reference evidence="1" key="1">
    <citation type="submission" date="2022-02" db="EMBL/GenBank/DDBJ databases">
        <title>Plant Genome Project.</title>
        <authorList>
            <person name="Zhang R.-G."/>
        </authorList>
    </citation>
    <scope>NUCLEOTIDE SEQUENCE</scope>
    <source>
        <strain evidence="1">AT1</strain>
    </source>
</reference>
<comment type="caution">
    <text evidence="1">The sequence shown here is derived from an EMBL/GenBank/DDBJ whole genome shotgun (WGS) entry which is preliminary data.</text>
</comment>
<evidence type="ECO:0000313" key="2">
    <source>
        <dbReference type="Proteomes" id="UP001062846"/>
    </source>
</evidence>
<organism evidence="1 2">
    <name type="scientific">Rhododendron molle</name>
    <name type="common">Chinese azalea</name>
    <name type="synonym">Azalea mollis</name>
    <dbReference type="NCBI Taxonomy" id="49168"/>
    <lineage>
        <taxon>Eukaryota</taxon>
        <taxon>Viridiplantae</taxon>
        <taxon>Streptophyta</taxon>
        <taxon>Embryophyta</taxon>
        <taxon>Tracheophyta</taxon>
        <taxon>Spermatophyta</taxon>
        <taxon>Magnoliopsida</taxon>
        <taxon>eudicotyledons</taxon>
        <taxon>Gunneridae</taxon>
        <taxon>Pentapetalae</taxon>
        <taxon>asterids</taxon>
        <taxon>Ericales</taxon>
        <taxon>Ericaceae</taxon>
        <taxon>Ericoideae</taxon>
        <taxon>Rhodoreae</taxon>
        <taxon>Rhododendron</taxon>
    </lineage>
</organism>
<name>A0ACC0MQP4_RHOML</name>
<protein>
    <submittedName>
        <fullName evidence="1">Uncharacterized protein</fullName>
    </submittedName>
</protein>
<gene>
    <name evidence="1" type="ORF">RHMOL_Rhmol08G0205000</name>
</gene>
<proteinExistence type="predicted"/>
<accession>A0ACC0MQP4</accession>
<dbReference type="EMBL" id="CM046395">
    <property type="protein sequence ID" value="KAI8543290.1"/>
    <property type="molecule type" value="Genomic_DNA"/>
</dbReference>